<comment type="caution">
    <text evidence="1">The sequence shown here is derived from an EMBL/GenBank/DDBJ whole genome shotgun (WGS) entry which is preliminary data.</text>
</comment>
<evidence type="ECO:0000313" key="1">
    <source>
        <dbReference type="EMBL" id="KAH9644487.1"/>
    </source>
</evidence>
<dbReference type="AlphaFoldDB" id="A0A922MX97"/>
<evidence type="ECO:0000313" key="2">
    <source>
        <dbReference type="Proteomes" id="UP000814243"/>
    </source>
</evidence>
<dbReference type="Proteomes" id="UP000814243">
    <property type="component" value="Unassembled WGS sequence"/>
</dbReference>
<accession>A0A922MX97</accession>
<dbReference type="PANTHER" id="PTHR21696">
    <property type="entry name" value="PROTEIN UNC-79 HOMOLOG"/>
    <property type="match status" value="1"/>
</dbReference>
<protein>
    <submittedName>
        <fullName evidence="1">Uncharacterized protein</fullName>
    </submittedName>
</protein>
<sequence>MLRVPACGAQYCCGGGGGGGAGPGSPQSLGALQPHVRRHWLMALLVVLYKFPYVMLQYHYGSGSTVGLVSALVRVVLSSVEAQYHACKRIPHARHAQRRQGQ</sequence>
<gene>
    <name evidence="1" type="ORF">HF086_006020</name>
</gene>
<dbReference type="EMBL" id="JACEFF010000083">
    <property type="protein sequence ID" value="KAH9644487.1"/>
    <property type="molecule type" value="Genomic_DNA"/>
</dbReference>
<reference evidence="1" key="1">
    <citation type="journal article" date="2021" name="G3 (Bethesda)">
        <title>Genome and transcriptome analysis of the beet armyworm Spodoptera exigua reveals targets for pest control. .</title>
        <authorList>
            <person name="Simon S."/>
            <person name="Breeschoten T."/>
            <person name="Jansen H.J."/>
            <person name="Dirks R.P."/>
            <person name="Schranz M.E."/>
            <person name="Ros V.I.D."/>
        </authorList>
    </citation>
    <scope>NUCLEOTIDE SEQUENCE</scope>
    <source>
        <strain evidence="1">TB_SE_WUR_2020</strain>
    </source>
</reference>
<feature type="non-terminal residue" evidence="1">
    <location>
        <position position="1"/>
    </location>
</feature>
<dbReference type="InterPro" id="IPR024855">
    <property type="entry name" value="UNC79"/>
</dbReference>
<dbReference type="PANTHER" id="PTHR21696:SF2">
    <property type="entry name" value="PROTEIN UNC-79 HOMOLOG"/>
    <property type="match status" value="1"/>
</dbReference>
<proteinExistence type="predicted"/>
<organism evidence="1 2">
    <name type="scientific">Spodoptera exigua</name>
    <name type="common">Beet armyworm</name>
    <name type="synonym">Noctua fulgens</name>
    <dbReference type="NCBI Taxonomy" id="7107"/>
    <lineage>
        <taxon>Eukaryota</taxon>
        <taxon>Metazoa</taxon>
        <taxon>Ecdysozoa</taxon>
        <taxon>Arthropoda</taxon>
        <taxon>Hexapoda</taxon>
        <taxon>Insecta</taxon>
        <taxon>Pterygota</taxon>
        <taxon>Neoptera</taxon>
        <taxon>Endopterygota</taxon>
        <taxon>Lepidoptera</taxon>
        <taxon>Glossata</taxon>
        <taxon>Ditrysia</taxon>
        <taxon>Noctuoidea</taxon>
        <taxon>Noctuidae</taxon>
        <taxon>Amphipyrinae</taxon>
        <taxon>Spodoptera</taxon>
    </lineage>
</organism>
<name>A0A922MX97_SPOEX</name>